<dbReference type="AlphaFoldDB" id="A0A0E9WSA6"/>
<accession>A0A0E9WSA6</accession>
<proteinExistence type="predicted"/>
<dbReference type="InterPro" id="IPR052609">
    <property type="entry name" value="Ribosome_Biogenesis_Reg"/>
</dbReference>
<dbReference type="Pfam" id="PF10441">
    <property type="entry name" value="Urb2"/>
    <property type="match status" value="1"/>
</dbReference>
<evidence type="ECO:0000313" key="2">
    <source>
        <dbReference type="EMBL" id="JAH93299.1"/>
    </source>
</evidence>
<feature type="domain" description="Nucleolar 27S pre-rRNA processing Urb2/Npa2 C-terminal" evidence="1">
    <location>
        <begin position="5"/>
        <end position="85"/>
    </location>
</feature>
<sequence length="94" mass="10741">MYTHIASVAEGFTVLSSFIVAQYVSELQKVTLYPEIKSHLTEGIYKILDLCVEQDIKFLSSTLPLGVREVFSELYSSYTHYHKTQRQGEAKYTA</sequence>
<reference evidence="2" key="2">
    <citation type="journal article" date="2015" name="Fish Shellfish Immunol.">
        <title>Early steps in the European eel (Anguilla anguilla)-Vibrio vulnificus interaction in the gills: Role of the RtxA13 toxin.</title>
        <authorList>
            <person name="Callol A."/>
            <person name="Pajuelo D."/>
            <person name="Ebbesson L."/>
            <person name="Teles M."/>
            <person name="MacKenzie S."/>
            <person name="Amaro C."/>
        </authorList>
    </citation>
    <scope>NUCLEOTIDE SEQUENCE</scope>
</reference>
<protein>
    <recommendedName>
        <fullName evidence="1">Nucleolar 27S pre-rRNA processing Urb2/Npa2 C-terminal domain-containing protein</fullName>
    </recommendedName>
</protein>
<dbReference type="PANTHER" id="PTHR15682:SF2">
    <property type="entry name" value="UNHEALTHY RIBOSOME BIOGENESIS PROTEIN 2 HOMOLOG"/>
    <property type="match status" value="1"/>
</dbReference>
<organism evidence="2">
    <name type="scientific">Anguilla anguilla</name>
    <name type="common">European freshwater eel</name>
    <name type="synonym">Muraena anguilla</name>
    <dbReference type="NCBI Taxonomy" id="7936"/>
    <lineage>
        <taxon>Eukaryota</taxon>
        <taxon>Metazoa</taxon>
        <taxon>Chordata</taxon>
        <taxon>Craniata</taxon>
        <taxon>Vertebrata</taxon>
        <taxon>Euteleostomi</taxon>
        <taxon>Actinopterygii</taxon>
        <taxon>Neopterygii</taxon>
        <taxon>Teleostei</taxon>
        <taxon>Anguilliformes</taxon>
        <taxon>Anguillidae</taxon>
        <taxon>Anguilla</taxon>
    </lineage>
</organism>
<reference evidence="2" key="1">
    <citation type="submission" date="2014-11" db="EMBL/GenBank/DDBJ databases">
        <authorList>
            <person name="Amaro Gonzalez C."/>
        </authorList>
    </citation>
    <scope>NUCLEOTIDE SEQUENCE</scope>
</reference>
<dbReference type="InterPro" id="IPR018849">
    <property type="entry name" value="Urb2/Npa2_C"/>
</dbReference>
<evidence type="ECO:0000259" key="1">
    <source>
        <dbReference type="Pfam" id="PF10441"/>
    </source>
</evidence>
<dbReference type="PANTHER" id="PTHR15682">
    <property type="entry name" value="UNHEALTHY RIBOSOME BIOGENESIS PROTEIN 2 HOMOLOG"/>
    <property type="match status" value="1"/>
</dbReference>
<dbReference type="GO" id="GO:0042254">
    <property type="term" value="P:ribosome biogenesis"/>
    <property type="evidence" value="ECO:0007669"/>
    <property type="project" value="TreeGrafter"/>
</dbReference>
<name>A0A0E9WSA6_ANGAN</name>
<dbReference type="EMBL" id="GBXM01015278">
    <property type="protein sequence ID" value="JAH93299.1"/>
    <property type="molecule type" value="Transcribed_RNA"/>
</dbReference>
<dbReference type="GO" id="GO:0005730">
    <property type="term" value="C:nucleolus"/>
    <property type="evidence" value="ECO:0007669"/>
    <property type="project" value="TreeGrafter"/>
</dbReference>